<keyword evidence="19" id="KW-1185">Reference proteome</keyword>
<evidence type="ECO:0000256" key="15">
    <source>
        <dbReference type="PROSITE-ProRule" id="PRU00169"/>
    </source>
</evidence>
<evidence type="ECO:0000259" key="16">
    <source>
        <dbReference type="PROSITE" id="PS50110"/>
    </source>
</evidence>
<reference evidence="18 19" key="1">
    <citation type="journal article" date="2023" name="Life. Sci Alliance">
        <title>Evolutionary insights into 3D genome organization and epigenetic landscape of Vigna mungo.</title>
        <authorList>
            <person name="Junaid A."/>
            <person name="Singh B."/>
            <person name="Bhatia S."/>
        </authorList>
    </citation>
    <scope>NUCLEOTIDE SEQUENCE [LARGE SCALE GENOMIC DNA]</scope>
    <source>
        <strain evidence="18">Urdbean</strain>
    </source>
</reference>
<protein>
    <recommendedName>
        <fullName evidence="4">cysteine dioxygenase</fullName>
        <ecNumber evidence="4">1.13.11.20</ecNumber>
    </recommendedName>
</protein>
<dbReference type="Pfam" id="PF00249">
    <property type="entry name" value="Myb_DNA-binding"/>
    <property type="match status" value="2"/>
</dbReference>
<feature type="domain" description="Response regulatory" evidence="16">
    <location>
        <begin position="366"/>
        <end position="480"/>
    </location>
</feature>
<dbReference type="GO" id="GO:0005634">
    <property type="term" value="C:nucleus"/>
    <property type="evidence" value="ECO:0007669"/>
    <property type="project" value="UniProtKB-SubCell"/>
</dbReference>
<dbReference type="InterPro" id="IPR017930">
    <property type="entry name" value="Myb_dom"/>
</dbReference>
<dbReference type="EC" id="1.13.11.20" evidence="4"/>
<dbReference type="SUPFAM" id="SSF52172">
    <property type="entry name" value="CheY-like"/>
    <property type="match status" value="2"/>
</dbReference>
<dbReference type="Pfam" id="PF00072">
    <property type="entry name" value="Response_reg"/>
    <property type="match status" value="2"/>
</dbReference>
<feature type="domain" description="HTH myb-type" evidence="17">
    <location>
        <begin position="520"/>
        <end position="579"/>
    </location>
</feature>
<keyword evidence="9" id="KW-0902">Two-component regulatory system</keyword>
<feature type="domain" description="Response regulatory" evidence="16">
    <location>
        <begin position="18"/>
        <end position="132"/>
    </location>
</feature>
<gene>
    <name evidence="18" type="ORF">V8G54_026305</name>
</gene>
<dbReference type="GO" id="GO:0017172">
    <property type="term" value="F:cysteine dioxygenase activity"/>
    <property type="evidence" value="ECO:0007669"/>
    <property type="project" value="UniProtKB-EC"/>
</dbReference>
<evidence type="ECO:0000256" key="4">
    <source>
        <dbReference type="ARBA" id="ARBA00013133"/>
    </source>
</evidence>
<dbReference type="PANTHER" id="PTHR43874:SF206">
    <property type="entry name" value="RESPONSE REGULATOR RECEIVER DOMAIN PROTEIN"/>
    <property type="match status" value="1"/>
</dbReference>
<organism evidence="18 19">
    <name type="scientific">Vigna mungo</name>
    <name type="common">Black gram</name>
    <name type="synonym">Phaseolus mungo</name>
    <dbReference type="NCBI Taxonomy" id="3915"/>
    <lineage>
        <taxon>Eukaryota</taxon>
        <taxon>Viridiplantae</taxon>
        <taxon>Streptophyta</taxon>
        <taxon>Embryophyta</taxon>
        <taxon>Tracheophyta</taxon>
        <taxon>Spermatophyta</taxon>
        <taxon>Magnoliopsida</taxon>
        <taxon>eudicotyledons</taxon>
        <taxon>Gunneridae</taxon>
        <taxon>Pentapetalae</taxon>
        <taxon>rosids</taxon>
        <taxon>fabids</taxon>
        <taxon>Fabales</taxon>
        <taxon>Fabaceae</taxon>
        <taxon>Papilionoideae</taxon>
        <taxon>50 kb inversion clade</taxon>
        <taxon>NPAAA clade</taxon>
        <taxon>indigoferoid/millettioid clade</taxon>
        <taxon>Phaseoleae</taxon>
        <taxon>Vigna</taxon>
    </lineage>
</organism>
<dbReference type="PANTHER" id="PTHR43874">
    <property type="entry name" value="TWO-COMPONENT RESPONSE REGULATOR"/>
    <property type="match status" value="1"/>
</dbReference>
<evidence type="ECO:0000256" key="9">
    <source>
        <dbReference type="ARBA" id="ARBA00023012"/>
    </source>
</evidence>
<evidence type="ECO:0000256" key="8">
    <source>
        <dbReference type="ARBA" id="ARBA00023004"/>
    </source>
</evidence>
<dbReference type="FunFam" id="1.10.10.60:FF:000007">
    <property type="entry name" value="Two-component response regulator"/>
    <property type="match status" value="2"/>
</dbReference>
<evidence type="ECO:0000313" key="18">
    <source>
        <dbReference type="EMBL" id="WVZ00236.1"/>
    </source>
</evidence>
<accession>A0AAQ3N059</accession>
<evidence type="ECO:0000256" key="1">
    <source>
        <dbReference type="ARBA" id="ARBA00001954"/>
    </source>
</evidence>
<keyword evidence="10" id="KW-0805">Transcription regulation</keyword>
<evidence type="ECO:0000256" key="12">
    <source>
        <dbReference type="ARBA" id="ARBA00023163"/>
    </source>
</evidence>
<keyword evidence="5" id="KW-0597">Phosphoprotein</keyword>
<evidence type="ECO:0000256" key="3">
    <source>
        <dbReference type="ARBA" id="ARBA00006622"/>
    </source>
</evidence>
<dbReference type="GO" id="GO:0000160">
    <property type="term" value="P:phosphorelay signal transduction system"/>
    <property type="evidence" value="ECO:0007669"/>
    <property type="project" value="UniProtKB-KW"/>
</dbReference>
<keyword evidence="13" id="KW-0539">Nucleus</keyword>
<comment type="similarity">
    <text evidence="3">Belongs to the cysteine dioxygenase family.</text>
</comment>
<dbReference type="GO" id="GO:0046872">
    <property type="term" value="F:metal ion binding"/>
    <property type="evidence" value="ECO:0007669"/>
    <property type="project" value="UniProtKB-KW"/>
</dbReference>
<dbReference type="AlphaFoldDB" id="A0AAQ3N059"/>
<evidence type="ECO:0000256" key="6">
    <source>
        <dbReference type="ARBA" id="ARBA00022723"/>
    </source>
</evidence>
<evidence type="ECO:0000256" key="5">
    <source>
        <dbReference type="ARBA" id="ARBA00022553"/>
    </source>
</evidence>
<evidence type="ECO:0000256" key="13">
    <source>
        <dbReference type="ARBA" id="ARBA00023242"/>
    </source>
</evidence>
<evidence type="ECO:0000256" key="11">
    <source>
        <dbReference type="ARBA" id="ARBA00023159"/>
    </source>
</evidence>
<evidence type="ECO:0000256" key="2">
    <source>
        <dbReference type="ARBA" id="ARBA00004123"/>
    </source>
</evidence>
<proteinExistence type="inferred from homology"/>
<dbReference type="InterPro" id="IPR001789">
    <property type="entry name" value="Sig_transdc_resp-reg_receiver"/>
</dbReference>
<dbReference type="GO" id="GO:0009736">
    <property type="term" value="P:cytokinin-activated signaling pathway"/>
    <property type="evidence" value="ECO:0007669"/>
    <property type="project" value="InterPro"/>
</dbReference>
<keyword evidence="7" id="KW-0560">Oxidoreductase</keyword>
<dbReference type="NCBIfam" id="TIGR01557">
    <property type="entry name" value="myb_SHAQKYF"/>
    <property type="match status" value="2"/>
</dbReference>
<dbReference type="Gene3D" id="3.40.50.2300">
    <property type="match status" value="2"/>
</dbReference>
<dbReference type="InterPro" id="IPR012864">
    <property type="entry name" value="PCO/ADO"/>
</dbReference>
<dbReference type="GO" id="GO:0003677">
    <property type="term" value="F:DNA binding"/>
    <property type="evidence" value="ECO:0007669"/>
    <property type="project" value="InterPro"/>
</dbReference>
<dbReference type="InterPro" id="IPR011006">
    <property type="entry name" value="CheY-like_superfamily"/>
</dbReference>
<dbReference type="Proteomes" id="UP001374535">
    <property type="component" value="Chromosome 8"/>
</dbReference>
<dbReference type="SUPFAM" id="SSF46689">
    <property type="entry name" value="Homeodomain-like"/>
    <property type="match status" value="2"/>
</dbReference>
<comment type="cofactor">
    <cofactor evidence="1">
        <name>Fe(2+)</name>
        <dbReference type="ChEBI" id="CHEBI:29033"/>
    </cofactor>
</comment>
<evidence type="ECO:0000259" key="17">
    <source>
        <dbReference type="PROSITE" id="PS51294"/>
    </source>
</evidence>
<name>A0AAQ3N059_VIGMU</name>
<sequence length="649" mass="74283">MVGISFEKAFHEFPSNLRVLAVDTNSTVLEFIKQMCKEYCYEVITCTESVLATEILQERKVGIDLVLMEVHMPKMNGYEFLLANQEIDVPIIMMSWDDNKKSVMKSIKLGGCDYWIKPLHEDRLKNMWTHVVRKSMSENRMRKDHFSGNSEFVSSSTLEISRKVDNVGESHSRKKSRMVWTSELHGKFVKAVNQIGLANAVPKKVLELMNMPGLTRNHVGSHLQKYRNALKRKPQQSATDIPLHNHLHAEEALNMALDHPMAPYTTNFVFPQSSETMPNSVSVDTLQQQQQMQQWMEAAKLVKDTEMKAPTPTTVLYPNLGGNIHIFKAVTPCAIFDNMGDTAPTSENHIGKTFQKAFCEFPSNLRVLAVDTNSTVLEFIKKMCKEYCYEVITCTESLLATEILQERKVGIDLVLMEVHMPKMDGYEFLLANQEIDVPIIMMSWDDNKKSVMKSIKLGGCDYWIKPLHEDRLKNMWTHVVRKSMSENRMRKDHFSGNSEFVSSSTLEISRKVDNVGESHSRKKSRMVWTSELHGKFVKAVNQIGLANAVPKKVLKLMNMPGLTRNHVGSHLQKYRNALKRKPQQSATDIPLHNHLHAEEALNMALDHPMAPYTTNFVFPQSSETMPNSVSVDTLQQQQQMQQWMESFFL</sequence>
<dbReference type="EMBL" id="CP144693">
    <property type="protein sequence ID" value="WVZ00236.1"/>
    <property type="molecule type" value="Genomic_DNA"/>
</dbReference>
<evidence type="ECO:0000256" key="10">
    <source>
        <dbReference type="ARBA" id="ARBA00023015"/>
    </source>
</evidence>
<dbReference type="InterPro" id="IPR001005">
    <property type="entry name" value="SANT/Myb"/>
</dbReference>
<comment type="catalytic activity">
    <reaction evidence="14">
        <text>L-cysteine + O2 = 3-sulfino-L-alanine + H(+)</text>
        <dbReference type="Rhea" id="RHEA:20441"/>
        <dbReference type="ChEBI" id="CHEBI:15378"/>
        <dbReference type="ChEBI" id="CHEBI:15379"/>
        <dbReference type="ChEBI" id="CHEBI:35235"/>
        <dbReference type="ChEBI" id="CHEBI:61085"/>
        <dbReference type="EC" id="1.13.11.20"/>
    </reaction>
    <physiologicalReaction direction="left-to-right" evidence="14">
        <dbReference type="Rhea" id="RHEA:20442"/>
    </physiologicalReaction>
</comment>
<dbReference type="PROSITE" id="PS51294">
    <property type="entry name" value="HTH_MYB"/>
    <property type="match status" value="2"/>
</dbReference>
<dbReference type="PROSITE" id="PS50110">
    <property type="entry name" value="RESPONSE_REGULATORY"/>
    <property type="match status" value="2"/>
</dbReference>
<keyword evidence="8" id="KW-0408">Iron</keyword>
<evidence type="ECO:0000313" key="19">
    <source>
        <dbReference type="Proteomes" id="UP001374535"/>
    </source>
</evidence>
<feature type="domain" description="HTH myb-type" evidence="17">
    <location>
        <begin position="172"/>
        <end position="231"/>
    </location>
</feature>
<dbReference type="CDD" id="cd17584">
    <property type="entry name" value="REC_typeB_ARR-like"/>
    <property type="match status" value="2"/>
</dbReference>
<dbReference type="InterPro" id="IPR045279">
    <property type="entry name" value="ARR-like"/>
</dbReference>
<dbReference type="SMART" id="SM00448">
    <property type="entry name" value="REC"/>
    <property type="match status" value="2"/>
</dbReference>
<dbReference type="Pfam" id="PF07847">
    <property type="entry name" value="PCO_ADO"/>
    <property type="match status" value="1"/>
</dbReference>
<keyword evidence="12" id="KW-0804">Transcription</keyword>
<dbReference type="InterPro" id="IPR006447">
    <property type="entry name" value="Myb_dom_plants"/>
</dbReference>
<evidence type="ECO:0000256" key="7">
    <source>
        <dbReference type="ARBA" id="ARBA00023002"/>
    </source>
</evidence>
<dbReference type="Gene3D" id="1.10.10.60">
    <property type="entry name" value="Homeodomain-like"/>
    <property type="match status" value="2"/>
</dbReference>
<comment type="caution">
    <text evidence="15">Lacks conserved residue(s) required for the propagation of feature annotation.</text>
</comment>
<keyword evidence="6" id="KW-0479">Metal-binding</keyword>
<dbReference type="InterPro" id="IPR009057">
    <property type="entry name" value="Homeodomain-like_sf"/>
</dbReference>
<comment type="subcellular location">
    <subcellularLocation>
        <location evidence="2">Nucleus</location>
    </subcellularLocation>
</comment>
<keyword evidence="11" id="KW-0010">Activator</keyword>
<evidence type="ECO:0000256" key="14">
    <source>
        <dbReference type="ARBA" id="ARBA00024284"/>
    </source>
</evidence>